<evidence type="ECO:0000313" key="2">
    <source>
        <dbReference type="EMBL" id="KAG5673958.1"/>
    </source>
</evidence>
<feature type="compositionally biased region" description="Polar residues" evidence="1">
    <location>
        <begin position="128"/>
        <end position="141"/>
    </location>
</feature>
<feature type="compositionally biased region" description="Basic and acidic residues" evidence="1">
    <location>
        <begin position="197"/>
        <end position="206"/>
    </location>
</feature>
<dbReference type="Proteomes" id="UP001107558">
    <property type="component" value="Chromosome 3"/>
</dbReference>
<proteinExistence type="predicted"/>
<keyword evidence="3" id="KW-1185">Reference proteome</keyword>
<feature type="region of interest" description="Disordered" evidence="1">
    <location>
        <begin position="120"/>
        <end position="146"/>
    </location>
</feature>
<protein>
    <submittedName>
        <fullName evidence="2">Uncharacterized protein</fullName>
    </submittedName>
</protein>
<name>A0A9J6BXK4_POLVA</name>
<dbReference type="AlphaFoldDB" id="A0A9J6BXK4"/>
<sequence length="428" mass="50652">MKSITTIEFYRYHRKLILLHFEIESFEFTRFKYPFTTDKYLTILQNEELYSKINDVLREVTKHENWKNCKLQGKLRVSELFVEYRLLEKSESLINFEKVDYEFEWFMKIQIYRRPNKASNNDLKESNSVKSTDNKQNSVKIENSDSNSIISDTTSIQLSDTIDENDANIIIKLEERKEKLLEQENEDFITYRQNKRLKLETPSKDNKTKKKAEKNNKQQQQNFMSGWLSSSGEVEKSLNHTKIAKRKEASSSNGLITGDNVIAKIMNEEKRQQFQNFLEKSNENESKKELRKIELQNYQVIDCKHLSKEEIIRTVQSIKELISEKYNELNVINNSMIGDNKIPAFVITTLGILTEKQNLLVLNEIEKICKTFEINIPREDDVIHDNIFPFVLVEILKKTHNFSTDEALLRIKTQEEYNQYYNTNDTSQ</sequence>
<dbReference type="OrthoDB" id="10637711at2759"/>
<evidence type="ECO:0000313" key="3">
    <source>
        <dbReference type="Proteomes" id="UP001107558"/>
    </source>
</evidence>
<accession>A0A9J6BXK4</accession>
<evidence type="ECO:0000256" key="1">
    <source>
        <dbReference type="SAM" id="MobiDB-lite"/>
    </source>
</evidence>
<reference evidence="2" key="1">
    <citation type="submission" date="2021-03" db="EMBL/GenBank/DDBJ databases">
        <title>Chromosome level genome of the anhydrobiotic midge Polypedilum vanderplanki.</title>
        <authorList>
            <person name="Yoshida Y."/>
            <person name="Kikawada T."/>
            <person name="Gusev O."/>
        </authorList>
    </citation>
    <scope>NUCLEOTIDE SEQUENCE</scope>
    <source>
        <strain evidence="2">NIAS01</strain>
        <tissue evidence="2">Whole body or cell culture</tissue>
    </source>
</reference>
<organism evidence="2 3">
    <name type="scientific">Polypedilum vanderplanki</name>
    <name type="common">Sleeping chironomid midge</name>
    <dbReference type="NCBI Taxonomy" id="319348"/>
    <lineage>
        <taxon>Eukaryota</taxon>
        <taxon>Metazoa</taxon>
        <taxon>Ecdysozoa</taxon>
        <taxon>Arthropoda</taxon>
        <taxon>Hexapoda</taxon>
        <taxon>Insecta</taxon>
        <taxon>Pterygota</taxon>
        <taxon>Neoptera</taxon>
        <taxon>Endopterygota</taxon>
        <taxon>Diptera</taxon>
        <taxon>Nematocera</taxon>
        <taxon>Chironomoidea</taxon>
        <taxon>Chironomidae</taxon>
        <taxon>Chironominae</taxon>
        <taxon>Polypedilum</taxon>
        <taxon>Polypedilum</taxon>
    </lineage>
</organism>
<dbReference type="EMBL" id="JADBJN010000003">
    <property type="protein sequence ID" value="KAG5673958.1"/>
    <property type="molecule type" value="Genomic_DNA"/>
</dbReference>
<gene>
    <name evidence="2" type="ORF">PVAND_003954</name>
</gene>
<feature type="region of interest" description="Disordered" evidence="1">
    <location>
        <begin position="197"/>
        <end position="230"/>
    </location>
</feature>
<comment type="caution">
    <text evidence="2">The sequence shown here is derived from an EMBL/GenBank/DDBJ whole genome shotgun (WGS) entry which is preliminary data.</text>
</comment>